<reference evidence="2" key="1">
    <citation type="journal article" date="2019" name="Int. J. Syst. Evol. Microbiol.">
        <title>The Global Catalogue of Microorganisms (GCM) 10K type strain sequencing project: providing services to taxonomists for standard genome sequencing and annotation.</title>
        <authorList>
            <consortium name="The Broad Institute Genomics Platform"/>
            <consortium name="The Broad Institute Genome Sequencing Center for Infectious Disease"/>
            <person name="Wu L."/>
            <person name="Ma J."/>
        </authorList>
    </citation>
    <scope>NUCLEOTIDE SEQUENCE [LARGE SCALE GENOMIC DNA]</scope>
    <source>
        <strain evidence="2">KCTC 42953</strain>
    </source>
</reference>
<keyword evidence="2" id="KW-1185">Reference proteome</keyword>
<evidence type="ECO:0000313" key="1">
    <source>
        <dbReference type="EMBL" id="MFC3195530.1"/>
    </source>
</evidence>
<dbReference type="RefSeq" id="WP_157893023.1">
    <property type="nucleotide sequence ID" value="NZ_JBHRTS010000008.1"/>
</dbReference>
<name>A0ABV7JBN4_9GAMM</name>
<gene>
    <name evidence="1" type="ORF">ACFODZ_14845</name>
</gene>
<sequence>MSNIQAIKLSIDTDVEKLKAASESLDKENVINSLCDDPQRFLKSLGIHVDEATAAAIANHASSKAAGEAVAAAVVHIDF</sequence>
<protein>
    <submittedName>
        <fullName evidence="1">Uncharacterized protein</fullName>
    </submittedName>
</protein>
<accession>A0ABV7JBN4</accession>
<comment type="caution">
    <text evidence="1">The sequence shown here is derived from an EMBL/GenBank/DDBJ whole genome shotgun (WGS) entry which is preliminary data.</text>
</comment>
<dbReference type="EMBL" id="JBHRTS010000008">
    <property type="protein sequence ID" value="MFC3195530.1"/>
    <property type="molecule type" value="Genomic_DNA"/>
</dbReference>
<organism evidence="1 2">
    <name type="scientific">Marinicella sediminis</name>
    <dbReference type="NCBI Taxonomy" id="1792834"/>
    <lineage>
        <taxon>Bacteria</taxon>
        <taxon>Pseudomonadati</taxon>
        <taxon>Pseudomonadota</taxon>
        <taxon>Gammaproteobacteria</taxon>
        <taxon>Lysobacterales</taxon>
        <taxon>Marinicellaceae</taxon>
        <taxon>Marinicella</taxon>
    </lineage>
</organism>
<evidence type="ECO:0000313" key="2">
    <source>
        <dbReference type="Proteomes" id="UP001595533"/>
    </source>
</evidence>
<proteinExistence type="predicted"/>
<dbReference type="Proteomes" id="UP001595533">
    <property type="component" value="Unassembled WGS sequence"/>
</dbReference>